<organism evidence="4">
    <name type="scientific">Anisakis simplex</name>
    <name type="common">Herring worm</name>
    <dbReference type="NCBI Taxonomy" id="6269"/>
    <lineage>
        <taxon>Eukaryota</taxon>
        <taxon>Metazoa</taxon>
        <taxon>Ecdysozoa</taxon>
        <taxon>Nematoda</taxon>
        <taxon>Chromadorea</taxon>
        <taxon>Rhabditida</taxon>
        <taxon>Spirurina</taxon>
        <taxon>Ascaridomorpha</taxon>
        <taxon>Ascaridoidea</taxon>
        <taxon>Anisakidae</taxon>
        <taxon>Anisakis</taxon>
        <taxon>Anisakis simplex complex</taxon>
    </lineage>
</organism>
<evidence type="ECO:0000313" key="3">
    <source>
        <dbReference type="Proteomes" id="UP000267096"/>
    </source>
</evidence>
<dbReference type="Proteomes" id="UP000267096">
    <property type="component" value="Unassembled WGS sequence"/>
</dbReference>
<dbReference type="EMBL" id="UYRR01022453">
    <property type="protein sequence ID" value="VDK31431.1"/>
    <property type="molecule type" value="Genomic_DNA"/>
</dbReference>
<evidence type="ECO:0000313" key="2">
    <source>
        <dbReference type="EMBL" id="VDK31431.1"/>
    </source>
</evidence>
<dbReference type="WBParaSite" id="ASIM_0000860701-mRNA-1">
    <property type="protein sequence ID" value="ASIM_0000860701-mRNA-1"/>
    <property type="gene ID" value="ASIM_0000860701"/>
</dbReference>
<keyword evidence="1" id="KW-0812">Transmembrane</keyword>
<sequence length="75" mass="8590">MALIYSASQHQLQTEFSDRRLVSRMIGIIIASITIIMMLLYWSVSSGNGGVFKMCNRPPPFRRPKISQLDHPLNR</sequence>
<accession>A0A0M3JLS6</accession>
<name>A0A0M3JLS6_ANISI</name>
<reference evidence="4" key="1">
    <citation type="submission" date="2017-02" db="UniProtKB">
        <authorList>
            <consortium name="WormBaseParasite"/>
        </authorList>
    </citation>
    <scope>IDENTIFICATION</scope>
</reference>
<reference evidence="2 3" key="2">
    <citation type="submission" date="2018-11" db="EMBL/GenBank/DDBJ databases">
        <authorList>
            <consortium name="Pathogen Informatics"/>
        </authorList>
    </citation>
    <scope>NUCLEOTIDE SEQUENCE [LARGE SCALE GENOMIC DNA]</scope>
</reference>
<keyword evidence="3" id="KW-1185">Reference proteome</keyword>
<evidence type="ECO:0000313" key="4">
    <source>
        <dbReference type="WBParaSite" id="ASIM_0000860701-mRNA-1"/>
    </source>
</evidence>
<dbReference type="AlphaFoldDB" id="A0A0M3JLS6"/>
<proteinExistence type="predicted"/>
<protein>
    <submittedName>
        <fullName evidence="4">Inner membrane protein</fullName>
    </submittedName>
</protein>
<keyword evidence="1" id="KW-1133">Transmembrane helix</keyword>
<evidence type="ECO:0000256" key="1">
    <source>
        <dbReference type="SAM" id="Phobius"/>
    </source>
</evidence>
<gene>
    <name evidence="2" type="ORF">ASIM_LOCUS8363</name>
</gene>
<feature type="transmembrane region" description="Helical" evidence="1">
    <location>
        <begin position="21"/>
        <end position="44"/>
    </location>
</feature>
<keyword evidence="1" id="KW-0472">Membrane</keyword>